<dbReference type="GO" id="GO:0016787">
    <property type="term" value="F:hydrolase activity"/>
    <property type="evidence" value="ECO:0007669"/>
    <property type="project" value="UniProtKB-KW"/>
</dbReference>
<dbReference type="RefSeq" id="WP_188690342.1">
    <property type="nucleotide sequence ID" value="NZ_BMLS01000001.1"/>
</dbReference>
<keyword evidence="8" id="KW-1185">Reference proteome</keyword>
<sequence>MGIQNVYSPGMRIVVRDAEWVVRKSDPTADGGYLIECEGLSELVRGKEGRFLTAIENDKEYSNSAIEILDPALTKLTEDKSPNYKDSLLYIEAMLRQKVPTDEHIYFGHKAAMDTLPFQLDPTITALKQPRQRILIADAVGLGKTLEAGILMSELIRRGKGKRILVLAVKSMLTQFQKEMWSRFSIPLTRLDSSGLQQVRNRIPTNHNPFHFYDKSIISIDTLKQDVEYRHYLEQAYWDIIVIDEAHNVAKRGSNSQRSRLASLLSQRSDTLIMLSATPHDGKPESFASLMNMLDATAIANEKEYQHEDFSQKGLVVRRFKKDVKDQIAKDFPERDIQTVKTQASPVEEDVYRELTQLNLSALDKGKKASQLLRVTIEKTLFSSPIACLSTVQNRIVRLETKNDPEFQDDLKSLKSFAYALQRVTPEHFSKYQRLLTLISDPKTGFGWKPNKKDDRLVIFTESIPTLNFLYENLQRDLGLEPEQISFLKGQEMSDTELMQTVEEYGKEQSKLRILVCSDVASEGINLHYLSHKMIHFDIPWSLMVFQQRNGRIDRYGQTKQPLIRYLVTTSKNENVRGDSRTSEVLIEKDEQAQKNIGDPSEFTGRFDQESEEEAVAEVIAESFTSGEDILADIFGDFDDLEQKESSPLDAFLPDEVQVSKSTSQTRELFSLFSSDIHFAEQSLEFIKRKGQRIEFRKSDASTLSLTVNNELEERLKRLPDEIYPQGDQFILTNDIVQMSEEIAASRGQQHAWPRKNFLWQLHPVMEWLNDKVLSAFGRHHAPLVRVPHKMPSGRTAFVLNAIYPNRKSHPLINDWVVVHFNGNQFDNFELFEQFADLFGLKDNKLSNPATSDNTADAQALLRSAIDKASEYFQAIRNESEGQINLKLQKQVDALEALKFKRVKQLALNLDQAGGIQQIIEDKKQREQSRIEKLFDDYIQWIEDTVTTEKTPFIQLVAVFTGSEN</sequence>
<dbReference type="SUPFAM" id="SSF52540">
    <property type="entry name" value="P-loop containing nucleoside triphosphate hydrolases"/>
    <property type="match status" value="2"/>
</dbReference>
<dbReference type="SMART" id="SM00490">
    <property type="entry name" value="HELICc"/>
    <property type="match status" value="1"/>
</dbReference>
<dbReference type="Pfam" id="PF00176">
    <property type="entry name" value="SNF2-rel_dom"/>
    <property type="match status" value="1"/>
</dbReference>
<feature type="domain" description="Helicase ATP-binding" evidence="5">
    <location>
        <begin position="125"/>
        <end position="297"/>
    </location>
</feature>
<accession>A0A917YSM4</accession>
<dbReference type="InterPro" id="IPR014001">
    <property type="entry name" value="Helicase_ATP-bd"/>
</dbReference>
<evidence type="ECO:0000259" key="6">
    <source>
        <dbReference type="PROSITE" id="PS51194"/>
    </source>
</evidence>
<feature type="domain" description="Helicase C-terminal" evidence="6">
    <location>
        <begin position="430"/>
        <end position="601"/>
    </location>
</feature>
<keyword evidence="3 7" id="KW-0347">Helicase</keyword>
<evidence type="ECO:0000256" key="2">
    <source>
        <dbReference type="ARBA" id="ARBA00022801"/>
    </source>
</evidence>
<dbReference type="PANTHER" id="PTHR45766:SF6">
    <property type="entry name" value="SWI_SNF-RELATED MATRIX-ASSOCIATED ACTIN-DEPENDENT REGULATOR OF CHROMATIN SUBFAMILY A-LIKE PROTEIN 1"/>
    <property type="match status" value="1"/>
</dbReference>
<evidence type="ECO:0000256" key="3">
    <source>
        <dbReference type="ARBA" id="ARBA00022806"/>
    </source>
</evidence>
<dbReference type="InterPro" id="IPR049730">
    <property type="entry name" value="SNF2/RAD54-like_C"/>
</dbReference>
<protein>
    <submittedName>
        <fullName evidence="7">ATP-dependent helicase</fullName>
    </submittedName>
</protein>
<comment type="caution">
    <text evidence="7">The sequence shown here is derived from an EMBL/GenBank/DDBJ whole genome shotgun (WGS) entry which is preliminary data.</text>
</comment>
<evidence type="ECO:0000313" key="8">
    <source>
        <dbReference type="Proteomes" id="UP000606935"/>
    </source>
</evidence>
<dbReference type="Gene3D" id="3.40.50.300">
    <property type="entry name" value="P-loop containing nucleotide triphosphate hydrolases"/>
    <property type="match status" value="1"/>
</dbReference>
<dbReference type="InterPro" id="IPR000330">
    <property type="entry name" value="SNF2_N"/>
</dbReference>
<dbReference type="InterPro" id="IPR057342">
    <property type="entry name" value="DEXDc_RapA"/>
</dbReference>
<dbReference type="PROSITE" id="PS51194">
    <property type="entry name" value="HELICASE_CTER"/>
    <property type="match status" value="1"/>
</dbReference>
<dbReference type="Pfam" id="PF00271">
    <property type="entry name" value="Helicase_C"/>
    <property type="match status" value="1"/>
</dbReference>
<dbReference type="InterPro" id="IPR038718">
    <property type="entry name" value="SNF2-like_sf"/>
</dbReference>
<dbReference type="AlphaFoldDB" id="A0A917YSM4"/>
<dbReference type="InterPro" id="IPR027417">
    <property type="entry name" value="P-loop_NTPase"/>
</dbReference>
<name>A0A917YSM4_9ALTE</name>
<dbReference type="Proteomes" id="UP000606935">
    <property type="component" value="Unassembled WGS sequence"/>
</dbReference>
<organism evidence="7 8">
    <name type="scientific">Bowmanella pacifica</name>
    <dbReference type="NCBI Taxonomy" id="502051"/>
    <lineage>
        <taxon>Bacteria</taxon>
        <taxon>Pseudomonadati</taxon>
        <taxon>Pseudomonadota</taxon>
        <taxon>Gammaproteobacteria</taxon>
        <taxon>Alteromonadales</taxon>
        <taxon>Alteromonadaceae</taxon>
        <taxon>Bowmanella</taxon>
    </lineage>
</organism>
<keyword evidence="4" id="KW-0067">ATP-binding</keyword>
<keyword evidence="2" id="KW-0378">Hydrolase</keyword>
<evidence type="ECO:0000313" key="7">
    <source>
        <dbReference type="EMBL" id="GGO65373.1"/>
    </source>
</evidence>
<evidence type="ECO:0000256" key="4">
    <source>
        <dbReference type="ARBA" id="ARBA00022840"/>
    </source>
</evidence>
<dbReference type="PROSITE" id="PS51192">
    <property type="entry name" value="HELICASE_ATP_BIND_1"/>
    <property type="match status" value="1"/>
</dbReference>
<proteinExistence type="predicted"/>
<dbReference type="Gene3D" id="3.40.50.10810">
    <property type="entry name" value="Tandem AAA-ATPase domain"/>
    <property type="match status" value="1"/>
</dbReference>
<dbReference type="GO" id="GO:0004386">
    <property type="term" value="F:helicase activity"/>
    <property type="evidence" value="ECO:0007669"/>
    <property type="project" value="UniProtKB-KW"/>
</dbReference>
<reference evidence="7" key="2">
    <citation type="submission" date="2020-09" db="EMBL/GenBank/DDBJ databases">
        <authorList>
            <person name="Sun Q."/>
            <person name="Zhou Y."/>
        </authorList>
    </citation>
    <scope>NUCLEOTIDE SEQUENCE</scope>
    <source>
        <strain evidence="7">CGMCC 1.7086</strain>
    </source>
</reference>
<dbReference type="CDD" id="cd18011">
    <property type="entry name" value="DEXDc_RapA"/>
    <property type="match status" value="1"/>
</dbReference>
<gene>
    <name evidence="7" type="ORF">GCM10010982_07030</name>
</gene>
<dbReference type="GO" id="GO:0005524">
    <property type="term" value="F:ATP binding"/>
    <property type="evidence" value="ECO:0007669"/>
    <property type="project" value="UniProtKB-KW"/>
</dbReference>
<keyword evidence="1" id="KW-0547">Nucleotide-binding</keyword>
<evidence type="ECO:0000256" key="1">
    <source>
        <dbReference type="ARBA" id="ARBA00022741"/>
    </source>
</evidence>
<dbReference type="SMART" id="SM00487">
    <property type="entry name" value="DEXDc"/>
    <property type="match status" value="1"/>
</dbReference>
<dbReference type="EMBL" id="BMLS01000001">
    <property type="protein sequence ID" value="GGO65373.1"/>
    <property type="molecule type" value="Genomic_DNA"/>
</dbReference>
<dbReference type="CDD" id="cd18793">
    <property type="entry name" value="SF2_C_SNF"/>
    <property type="match status" value="1"/>
</dbReference>
<evidence type="ECO:0000259" key="5">
    <source>
        <dbReference type="PROSITE" id="PS51192"/>
    </source>
</evidence>
<dbReference type="InterPro" id="IPR001650">
    <property type="entry name" value="Helicase_C-like"/>
</dbReference>
<dbReference type="PANTHER" id="PTHR45766">
    <property type="entry name" value="DNA ANNEALING HELICASE AND ENDONUCLEASE ZRANB3 FAMILY MEMBER"/>
    <property type="match status" value="1"/>
</dbReference>
<reference evidence="7" key="1">
    <citation type="journal article" date="2014" name="Int. J. Syst. Evol. Microbiol.">
        <title>Complete genome sequence of Corynebacterium casei LMG S-19264T (=DSM 44701T), isolated from a smear-ripened cheese.</title>
        <authorList>
            <consortium name="US DOE Joint Genome Institute (JGI-PGF)"/>
            <person name="Walter F."/>
            <person name="Albersmeier A."/>
            <person name="Kalinowski J."/>
            <person name="Ruckert C."/>
        </authorList>
    </citation>
    <scope>NUCLEOTIDE SEQUENCE</scope>
    <source>
        <strain evidence="7">CGMCC 1.7086</strain>
    </source>
</reference>